<feature type="signal peptide" evidence="2">
    <location>
        <begin position="1"/>
        <end position="24"/>
    </location>
</feature>
<gene>
    <name evidence="4" type="ORF">IXB50_11805</name>
</gene>
<evidence type="ECO:0000313" key="5">
    <source>
        <dbReference type="Proteomes" id="UP000717364"/>
    </source>
</evidence>
<comment type="caution">
    <text evidence="4">The sequence shown here is derived from an EMBL/GenBank/DDBJ whole genome shotgun (WGS) entry which is preliminary data.</text>
</comment>
<organism evidence="4 5">
    <name type="scientific">Leptothoe spongobia TAU-MAC 1115</name>
    <dbReference type="NCBI Taxonomy" id="1967444"/>
    <lineage>
        <taxon>Bacteria</taxon>
        <taxon>Bacillati</taxon>
        <taxon>Cyanobacteriota</taxon>
        <taxon>Cyanophyceae</taxon>
        <taxon>Nodosilineales</taxon>
        <taxon>Cymatolegaceae</taxon>
        <taxon>Leptothoe</taxon>
        <taxon>Leptothoe spongobia</taxon>
    </lineage>
</organism>
<dbReference type="InterPro" id="IPR012334">
    <property type="entry name" value="Pectin_lyas_fold"/>
</dbReference>
<accession>A0A947GIZ5</accession>
<name>A0A947GIZ5_9CYAN</name>
<protein>
    <submittedName>
        <fullName evidence="4">Right-handed parallel beta-helix repeat-containing protein</fullName>
    </submittedName>
</protein>
<dbReference type="InterPro" id="IPR038177">
    <property type="entry name" value="IAT_beta_sf"/>
</dbReference>
<dbReference type="Proteomes" id="UP000717364">
    <property type="component" value="Unassembled WGS sequence"/>
</dbReference>
<dbReference type="InterPro" id="IPR039448">
    <property type="entry name" value="Beta_helix"/>
</dbReference>
<keyword evidence="5" id="KW-1185">Reference proteome</keyword>
<reference evidence="4" key="1">
    <citation type="submission" date="2020-11" db="EMBL/GenBank/DDBJ databases">
        <authorList>
            <person name="Konstantinou D."/>
            <person name="Gkelis S."/>
            <person name="Popin R."/>
            <person name="Fewer D."/>
            <person name="Sivonen K."/>
        </authorList>
    </citation>
    <scope>NUCLEOTIDE SEQUENCE</scope>
    <source>
        <strain evidence="4">TAU-MAC 1115</strain>
    </source>
</reference>
<dbReference type="Gene3D" id="2.160.20.10">
    <property type="entry name" value="Single-stranded right-handed beta-helix, Pectin lyase-like"/>
    <property type="match status" value="1"/>
</dbReference>
<proteinExistence type="predicted"/>
<reference evidence="4" key="2">
    <citation type="journal article" date="2021" name="Mar. Drugs">
        <title>Genome Reduction and Secondary Metabolism of the Marine Sponge-Associated Cyanobacterium Leptothoe.</title>
        <authorList>
            <person name="Konstantinou D."/>
            <person name="Popin R.V."/>
            <person name="Fewer D.P."/>
            <person name="Sivonen K."/>
            <person name="Gkelis S."/>
        </authorList>
    </citation>
    <scope>NUCLEOTIDE SEQUENCE</scope>
    <source>
        <strain evidence="4">TAU-MAC 1115</strain>
    </source>
</reference>
<sequence>MRKNYCLIFSGVFSVLFSSSFLLANAQELEVENNQQSITQTEGTEETEGTPSTEVAPTDEAAPTVTNLIVSPQFHLNHNSSGGGFDGFTSVEGFIPLDQTPGRNVTYFNGRVNLDNDANLGSNVIFGHRVYVLESGRIYGGYVAWDVRDTGSETFHQLGVGFESLGDNWDWRVNGYLPIGDTRRGDSSDGPQITGVNFQDNALLLDVLDFRDFQAALGGIDAEVGTKLAEFDNGGELRAFGGAYYLDGEGTDGAIGGRLRLEVNPVDYLTLGAGVQSDEIFGTNILLQARLSFPSSGVRNRSDESASNSLYTRVADPIARNHAIVIDHQVAGGLQTGIVAVDPATGNAYVIRHVDPTSGNAANAGTAEAPVDTVANAVPLANSGDIVYVQAGNAGGGFTIPDGVQVLSIGPVQTVTTQFGDAQLPLSGSGSLPTIDSGNIILGNNTTLSGFSITNAPGNAISGTDITNVTIEENQIDGALGAGVALENVGGTVQIENNQLNNSVFDTGIFVTTGGNVVQQLVIVGNVITGNAEQGILVRATDSAQVTTTIQNNTATGNNIADPAKTGIEVEANNTASGNLCLDLNGNTSDTGYLLTLFPDGQFQVVGQVELSANNTGTVSLADISGTTEFSNVTSCS</sequence>
<feature type="chain" id="PRO_5037761033" evidence="2">
    <location>
        <begin position="25"/>
        <end position="637"/>
    </location>
</feature>
<dbReference type="EMBL" id="JADOES010000020">
    <property type="protein sequence ID" value="MBT9316104.1"/>
    <property type="molecule type" value="Genomic_DNA"/>
</dbReference>
<dbReference type="InterPro" id="IPR006626">
    <property type="entry name" value="PbH1"/>
</dbReference>
<evidence type="ECO:0000259" key="3">
    <source>
        <dbReference type="Pfam" id="PF13229"/>
    </source>
</evidence>
<dbReference type="AlphaFoldDB" id="A0A947GIZ5"/>
<evidence type="ECO:0000313" key="4">
    <source>
        <dbReference type="EMBL" id="MBT9316104.1"/>
    </source>
</evidence>
<dbReference type="RefSeq" id="WP_215609168.1">
    <property type="nucleotide sequence ID" value="NZ_JADOES010000020.1"/>
</dbReference>
<dbReference type="Pfam" id="PF13229">
    <property type="entry name" value="Beta_helix"/>
    <property type="match status" value="1"/>
</dbReference>
<dbReference type="SMART" id="SM00710">
    <property type="entry name" value="PbH1"/>
    <property type="match status" value="6"/>
</dbReference>
<feature type="domain" description="Right handed beta helix" evidence="3">
    <location>
        <begin position="442"/>
        <end position="554"/>
    </location>
</feature>
<dbReference type="InterPro" id="IPR011050">
    <property type="entry name" value="Pectin_lyase_fold/virulence"/>
</dbReference>
<keyword evidence="2" id="KW-0732">Signal</keyword>
<dbReference type="SUPFAM" id="SSF51126">
    <property type="entry name" value="Pectin lyase-like"/>
    <property type="match status" value="1"/>
</dbReference>
<feature type="region of interest" description="Disordered" evidence="1">
    <location>
        <begin position="34"/>
        <end position="60"/>
    </location>
</feature>
<evidence type="ECO:0000256" key="1">
    <source>
        <dbReference type="SAM" id="MobiDB-lite"/>
    </source>
</evidence>
<dbReference type="Gene3D" id="2.40.160.160">
    <property type="entry name" value="Inverse autotransporter, beta-domain"/>
    <property type="match status" value="1"/>
</dbReference>
<evidence type="ECO:0000256" key="2">
    <source>
        <dbReference type="SAM" id="SignalP"/>
    </source>
</evidence>